<comment type="similarity">
    <text evidence="2 6">Belongs to the class-IV pyridoxal-phosphate-dependent aminotransferase family.</text>
</comment>
<dbReference type="AlphaFoldDB" id="A0A9W7AYJ6"/>
<keyword evidence="12" id="KW-1185">Reference proteome</keyword>
<evidence type="ECO:0000256" key="7">
    <source>
        <dbReference type="RuleBase" id="RU004516"/>
    </source>
</evidence>
<keyword evidence="5 7" id="KW-0663">Pyridoxal phosphate</keyword>
<sequence length="448" mass="48517">MMSTCLTALIVLLSSLQLVVSKNADTPLLPLALPLRGGATPNPSHPAPKDLDWSTFGFSLNNLKTPYMYLDQLSGSSSHATFDGSGGGSGSLKSGWHNKNNPPKARTLITKHKPLSLEPSSTILNYGQGLFEGIKAFRRPSNEIVIFRPQKNAERCRRGCARILIPPIPDATFVEACKEVVRYNAEYVPPTGKGALYLRPIVFGSAPKLGVAPSDEYTFCVWCSPVGNYFKTDSNATQTTLLSSVSPITLLVSRSYTRSCVGGVGGVKAVGNYAPVFKCQSETKAQGFNEALFVDAKEGQWIEEAGASNFFIYIPHPNKPGGTLVTPPLNNGTILAGVTRDSILTLARAELPDVTVEERPINLSELSSASEAFCCGTGASITPVGDIHVPSVTEEGEETKFIFYNGDRKAGEVTEKLYKMLHDIMWGEDKRLEKKYADWITVVPPLPK</sequence>
<dbReference type="InterPro" id="IPR033939">
    <property type="entry name" value="BCAT_family"/>
</dbReference>
<dbReference type="InterPro" id="IPR005786">
    <property type="entry name" value="B_amino_transII"/>
</dbReference>
<dbReference type="PANTHER" id="PTHR42825">
    <property type="entry name" value="AMINO ACID AMINOTRANSFERASE"/>
    <property type="match status" value="1"/>
</dbReference>
<keyword evidence="3 8" id="KW-0032">Aminotransferase</keyword>
<dbReference type="GO" id="GO:0008652">
    <property type="term" value="P:amino acid biosynthetic process"/>
    <property type="evidence" value="ECO:0007669"/>
    <property type="project" value="UniProtKB-KW"/>
</dbReference>
<evidence type="ECO:0000256" key="2">
    <source>
        <dbReference type="ARBA" id="ARBA00009320"/>
    </source>
</evidence>
<comment type="cofactor">
    <cofactor evidence="1 7">
        <name>pyridoxal 5'-phosphate</name>
        <dbReference type="ChEBI" id="CHEBI:597326"/>
    </cofactor>
</comment>
<evidence type="ECO:0000256" key="4">
    <source>
        <dbReference type="ARBA" id="ARBA00022679"/>
    </source>
</evidence>
<dbReference type="InterPro" id="IPR036038">
    <property type="entry name" value="Aminotransferase-like"/>
</dbReference>
<dbReference type="CDD" id="cd01557">
    <property type="entry name" value="BCAT_beta_family"/>
    <property type="match status" value="1"/>
</dbReference>
<proteinExistence type="inferred from homology"/>
<name>A0A9W7AYJ6_9STRA</name>
<dbReference type="InterPro" id="IPR018300">
    <property type="entry name" value="Aminotrans_IV_CS"/>
</dbReference>
<comment type="caution">
    <text evidence="11">The sequence shown here is derived from an EMBL/GenBank/DDBJ whole genome shotgun (WGS) entry which is preliminary data.</text>
</comment>
<dbReference type="Gene3D" id="3.20.10.10">
    <property type="entry name" value="D-amino Acid Aminotransferase, subunit A, domain 2"/>
    <property type="match status" value="1"/>
</dbReference>
<dbReference type="Proteomes" id="UP001165122">
    <property type="component" value="Unassembled WGS sequence"/>
</dbReference>
<evidence type="ECO:0000256" key="1">
    <source>
        <dbReference type="ARBA" id="ARBA00001933"/>
    </source>
</evidence>
<evidence type="ECO:0000256" key="3">
    <source>
        <dbReference type="ARBA" id="ARBA00022576"/>
    </source>
</evidence>
<feature type="region of interest" description="Disordered" evidence="9">
    <location>
        <begin position="80"/>
        <end position="105"/>
    </location>
</feature>
<dbReference type="OrthoDB" id="1732691at2759"/>
<comment type="catalytic activity">
    <reaction evidence="8">
        <text>L-leucine + 2-oxoglutarate = 4-methyl-2-oxopentanoate + L-glutamate</text>
        <dbReference type="Rhea" id="RHEA:18321"/>
        <dbReference type="ChEBI" id="CHEBI:16810"/>
        <dbReference type="ChEBI" id="CHEBI:17865"/>
        <dbReference type="ChEBI" id="CHEBI:29985"/>
        <dbReference type="ChEBI" id="CHEBI:57427"/>
        <dbReference type="EC" id="2.6.1.42"/>
    </reaction>
</comment>
<dbReference type="InterPro" id="IPR043131">
    <property type="entry name" value="BCAT-like_N"/>
</dbReference>
<dbReference type="GO" id="GO:0009082">
    <property type="term" value="P:branched-chain amino acid biosynthetic process"/>
    <property type="evidence" value="ECO:0007669"/>
    <property type="project" value="UniProtKB-KW"/>
</dbReference>
<keyword evidence="8" id="KW-0028">Amino-acid biosynthesis</keyword>
<dbReference type="PANTHER" id="PTHR42825:SF2">
    <property type="entry name" value="BRANCHED-CHAIN-AMINO-ACID AMINOTRANSFERASE 3, CHLOROPLASTIC-RELATED"/>
    <property type="match status" value="1"/>
</dbReference>
<dbReference type="SUPFAM" id="SSF56752">
    <property type="entry name" value="D-aminoacid aminotransferase-like PLP-dependent enzymes"/>
    <property type="match status" value="1"/>
</dbReference>
<protein>
    <recommendedName>
        <fullName evidence="8">Branched-chain-amino-acid aminotransferase</fullName>
        <ecNumber evidence="8">2.6.1.42</ecNumber>
    </recommendedName>
</protein>
<keyword evidence="10" id="KW-0732">Signal</keyword>
<dbReference type="EMBL" id="BRXW01000910">
    <property type="protein sequence ID" value="GMH78901.1"/>
    <property type="molecule type" value="Genomic_DNA"/>
</dbReference>
<dbReference type="NCBIfam" id="TIGR01123">
    <property type="entry name" value="ilvE_II"/>
    <property type="match status" value="1"/>
</dbReference>
<organism evidence="11 12">
    <name type="scientific">Triparma laevis f. longispina</name>
    <dbReference type="NCBI Taxonomy" id="1714387"/>
    <lineage>
        <taxon>Eukaryota</taxon>
        <taxon>Sar</taxon>
        <taxon>Stramenopiles</taxon>
        <taxon>Ochrophyta</taxon>
        <taxon>Bolidophyceae</taxon>
        <taxon>Parmales</taxon>
        <taxon>Triparmaceae</taxon>
        <taxon>Triparma</taxon>
    </lineage>
</organism>
<dbReference type="Gene3D" id="3.30.470.10">
    <property type="match status" value="1"/>
</dbReference>
<evidence type="ECO:0000256" key="9">
    <source>
        <dbReference type="SAM" id="MobiDB-lite"/>
    </source>
</evidence>
<evidence type="ECO:0000313" key="12">
    <source>
        <dbReference type="Proteomes" id="UP001165122"/>
    </source>
</evidence>
<evidence type="ECO:0000256" key="8">
    <source>
        <dbReference type="RuleBase" id="RU004517"/>
    </source>
</evidence>
<feature type="chain" id="PRO_5040942531" description="Branched-chain-amino-acid aminotransferase" evidence="10">
    <location>
        <begin position="22"/>
        <end position="448"/>
    </location>
</feature>
<keyword evidence="4 8" id="KW-0808">Transferase</keyword>
<accession>A0A9W7AYJ6</accession>
<dbReference type="EC" id="2.6.1.42" evidence="8"/>
<gene>
    <name evidence="11" type="ORF">TrLO_g8628</name>
</gene>
<dbReference type="Pfam" id="PF01063">
    <property type="entry name" value="Aminotran_4"/>
    <property type="match status" value="1"/>
</dbReference>
<dbReference type="GO" id="GO:0004084">
    <property type="term" value="F:branched-chain-amino-acid transaminase activity"/>
    <property type="evidence" value="ECO:0007669"/>
    <property type="project" value="UniProtKB-EC"/>
</dbReference>
<keyword evidence="8" id="KW-0100">Branched-chain amino acid biosynthesis</keyword>
<dbReference type="InterPro" id="IPR001544">
    <property type="entry name" value="Aminotrans_IV"/>
</dbReference>
<evidence type="ECO:0000313" key="11">
    <source>
        <dbReference type="EMBL" id="GMH78901.1"/>
    </source>
</evidence>
<feature type="signal peptide" evidence="10">
    <location>
        <begin position="1"/>
        <end position="21"/>
    </location>
</feature>
<evidence type="ECO:0000256" key="6">
    <source>
        <dbReference type="RuleBase" id="RU004106"/>
    </source>
</evidence>
<evidence type="ECO:0000256" key="5">
    <source>
        <dbReference type="ARBA" id="ARBA00022898"/>
    </source>
</evidence>
<comment type="catalytic activity">
    <reaction evidence="8">
        <text>L-isoleucine + 2-oxoglutarate = (S)-3-methyl-2-oxopentanoate + L-glutamate</text>
        <dbReference type="Rhea" id="RHEA:24801"/>
        <dbReference type="ChEBI" id="CHEBI:16810"/>
        <dbReference type="ChEBI" id="CHEBI:29985"/>
        <dbReference type="ChEBI" id="CHEBI:35146"/>
        <dbReference type="ChEBI" id="CHEBI:58045"/>
        <dbReference type="EC" id="2.6.1.42"/>
    </reaction>
</comment>
<evidence type="ECO:0000256" key="10">
    <source>
        <dbReference type="SAM" id="SignalP"/>
    </source>
</evidence>
<reference evidence="12" key="1">
    <citation type="journal article" date="2023" name="Commun. Biol.">
        <title>Genome analysis of Parmales, the sister group of diatoms, reveals the evolutionary specialization of diatoms from phago-mixotrophs to photoautotrophs.</title>
        <authorList>
            <person name="Ban H."/>
            <person name="Sato S."/>
            <person name="Yoshikawa S."/>
            <person name="Yamada K."/>
            <person name="Nakamura Y."/>
            <person name="Ichinomiya M."/>
            <person name="Sato N."/>
            <person name="Blanc-Mathieu R."/>
            <person name="Endo H."/>
            <person name="Kuwata A."/>
            <person name="Ogata H."/>
        </authorList>
    </citation>
    <scope>NUCLEOTIDE SEQUENCE [LARGE SCALE GENOMIC DNA]</scope>
    <source>
        <strain evidence="12">NIES 3700</strain>
    </source>
</reference>
<dbReference type="InterPro" id="IPR043132">
    <property type="entry name" value="BCAT-like_C"/>
</dbReference>
<comment type="catalytic activity">
    <reaction evidence="8">
        <text>L-valine + 2-oxoglutarate = 3-methyl-2-oxobutanoate + L-glutamate</text>
        <dbReference type="Rhea" id="RHEA:24813"/>
        <dbReference type="ChEBI" id="CHEBI:11851"/>
        <dbReference type="ChEBI" id="CHEBI:16810"/>
        <dbReference type="ChEBI" id="CHEBI:29985"/>
        <dbReference type="ChEBI" id="CHEBI:57762"/>
        <dbReference type="EC" id="2.6.1.42"/>
    </reaction>
</comment>
<dbReference type="PROSITE" id="PS00770">
    <property type="entry name" value="AA_TRANSFER_CLASS_4"/>
    <property type="match status" value="1"/>
</dbReference>